<keyword evidence="3" id="KW-1185">Reference proteome</keyword>
<gene>
    <name evidence="2" type="ORF">SAMN05421846_101628</name>
</gene>
<evidence type="ECO:0000259" key="1">
    <source>
        <dbReference type="Pfam" id="PF03572"/>
    </source>
</evidence>
<dbReference type="SUPFAM" id="SSF50156">
    <property type="entry name" value="PDZ domain-like"/>
    <property type="match status" value="1"/>
</dbReference>
<dbReference type="Gene3D" id="3.90.226.10">
    <property type="entry name" value="2-enoyl-CoA Hydratase, Chain A, domain 1"/>
    <property type="match status" value="1"/>
</dbReference>
<reference evidence="3" key="1">
    <citation type="submission" date="2016-10" db="EMBL/GenBank/DDBJ databases">
        <authorList>
            <person name="Varghese N."/>
            <person name="Submissions S."/>
        </authorList>
    </citation>
    <scope>NUCLEOTIDE SEQUENCE [LARGE SCALE GENOMIC DNA]</scope>
    <source>
        <strain evidence="3">DSM 17071</strain>
    </source>
</reference>
<evidence type="ECO:0000313" key="2">
    <source>
        <dbReference type="EMBL" id="SDH70652.1"/>
    </source>
</evidence>
<proteinExistence type="predicted"/>
<keyword evidence="2" id="KW-0378">Hydrolase</keyword>
<sequence>MKKIILFIVFLTFQQTIFAQKNQYADFIKTWNFIKYYHPDLAGRNTDADSLFLVNVEKVNPKGSFNEVIKLLMQNLDTNFSSEPITENKKDVLAVNQNFDWFRKNKKISPENKNLLNNIYKYRFDYGLLPEGKSVNDEKKYEFPKEDNLPLKYRLLTMAKIQGIVDYLFPHKYLMDKNFDSYFNILLDEAVKATTRKDFEVVLAKAVSQFQDSHALNFYTQLNYRDEILFNVSYYAPFDFQIVDNHLLVTNLIFPEICHQAHIKIGDKITEINGKSITQIIKEKSKFVPVSNHQKLLYVLSTYEDNLIWPDKLPTKKLTVQSNSGKFSTEIPFINAADKTQVSIIINYINNKNRKKNNHRLTNKDIAYFRIDQTLDFMNNVDDDKLDAKMDSILEDASHKKAIVFDMREYPDWGGFVFYYVYKYFSPVENYFHKYYEPDLKNLGTYYLRDLKYNYPEIKDKTMHPYSGKVFILVNPDTRSASEWYSMSLQKIFPKSMTIGQQTSGADGDLVKINLPGAYVLQFTGNVIFYPDNTQTQQTGIRVNEFIKYTDQDILDGRDLEFEKVLNSIK</sequence>
<organism evidence="2 3">
    <name type="scientific">Chryseobacterium taeanense</name>
    <dbReference type="NCBI Taxonomy" id="311334"/>
    <lineage>
        <taxon>Bacteria</taxon>
        <taxon>Pseudomonadati</taxon>
        <taxon>Bacteroidota</taxon>
        <taxon>Flavobacteriia</taxon>
        <taxon>Flavobacteriales</taxon>
        <taxon>Weeksellaceae</taxon>
        <taxon>Chryseobacterium group</taxon>
        <taxon>Chryseobacterium</taxon>
    </lineage>
</organism>
<dbReference type="AlphaFoldDB" id="A0A1G8ELH1"/>
<dbReference type="Pfam" id="PF03572">
    <property type="entry name" value="Peptidase_S41"/>
    <property type="match status" value="1"/>
</dbReference>
<dbReference type="InterPro" id="IPR036034">
    <property type="entry name" value="PDZ_sf"/>
</dbReference>
<dbReference type="SUPFAM" id="SSF52096">
    <property type="entry name" value="ClpP/crotonase"/>
    <property type="match status" value="1"/>
</dbReference>
<dbReference type="RefSeq" id="WP_089854509.1">
    <property type="nucleotide sequence ID" value="NZ_FNDW01000001.1"/>
</dbReference>
<dbReference type="InterPro" id="IPR029045">
    <property type="entry name" value="ClpP/crotonase-like_dom_sf"/>
</dbReference>
<name>A0A1G8ELH1_9FLAO</name>
<dbReference type="GO" id="GO:0008236">
    <property type="term" value="F:serine-type peptidase activity"/>
    <property type="evidence" value="ECO:0007669"/>
    <property type="project" value="InterPro"/>
</dbReference>
<dbReference type="InterPro" id="IPR005151">
    <property type="entry name" value="Tail-specific_protease"/>
</dbReference>
<dbReference type="Gene3D" id="2.30.42.10">
    <property type="match status" value="1"/>
</dbReference>
<dbReference type="STRING" id="311334.SAMN05421846_101628"/>
<keyword evidence="2" id="KW-0645">Protease</keyword>
<accession>A0A1G8ELH1</accession>
<dbReference type="EMBL" id="FNDW01000001">
    <property type="protein sequence ID" value="SDH70652.1"/>
    <property type="molecule type" value="Genomic_DNA"/>
</dbReference>
<feature type="domain" description="Tail specific protease" evidence="1">
    <location>
        <begin position="366"/>
        <end position="542"/>
    </location>
</feature>
<dbReference type="OrthoDB" id="5379939at2"/>
<protein>
    <submittedName>
        <fullName evidence="2">C-terminal processing protease CtpA/Prc, contains a PDZ domain</fullName>
    </submittedName>
</protein>
<evidence type="ECO:0000313" key="3">
    <source>
        <dbReference type="Proteomes" id="UP000198869"/>
    </source>
</evidence>
<dbReference type="GO" id="GO:0006508">
    <property type="term" value="P:proteolysis"/>
    <property type="evidence" value="ECO:0007669"/>
    <property type="project" value="UniProtKB-KW"/>
</dbReference>
<dbReference type="Proteomes" id="UP000198869">
    <property type="component" value="Unassembled WGS sequence"/>
</dbReference>